<dbReference type="EMBL" id="QTUC01000001">
    <property type="protein sequence ID" value="REF37838.1"/>
    <property type="molecule type" value="Genomic_DNA"/>
</dbReference>
<dbReference type="AlphaFoldDB" id="A0A3D9V7R5"/>
<protein>
    <submittedName>
        <fullName evidence="2">Uncharacterized protein</fullName>
    </submittedName>
</protein>
<comment type="caution">
    <text evidence="2">The sequence shown here is derived from an EMBL/GenBank/DDBJ whole genome shotgun (WGS) entry which is preliminary data.</text>
</comment>
<proteinExistence type="predicted"/>
<keyword evidence="3" id="KW-1185">Reference proteome</keyword>
<evidence type="ECO:0000313" key="2">
    <source>
        <dbReference type="EMBL" id="REF37838.1"/>
    </source>
</evidence>
<reference evidence="2 3" key="1">
    <citation type="submission" date="2018-08" db="EMBL/GenBank/DDBJ databases">
        <title>Sequencing the genomes of 1000 actinobacteria strains.</title>
        <authorList>
            <person name="Klenk H.-P."/>
        </authorList>
    </citation>
    <scope>NUCLEOTIDE SEQUENCE [LARGE SCALE GENOMIC DNA]</scope>
    <source>
        <strain evidence="2 3">DSM 22891</strain>
    </source>
</reference>
<feature type="region of interest" description="Disordered" evidence="1">
    <location>
        <begin position="28"/>
        <end position="58"/>
    </location>
</feature>
<evidence type="ECO:0000256" key="1">
    <source>
        <dbReference type="SAM" id="MobiDB-lite"/>
    </source>
</evidence>
<gene>
    <name evidence="2" type="ORF">DFJ64_3296</name>
</gene>
<dbReference type="Proteomes" id="UP000256485">
    <property type="component" value="Unassembled WGS sequence"/>
</dbReference>
<organism evidence="2 3">
    <name type="scientific">Thermasporomyces composti</name>
    <dbReference type="NCBI Taxonomy" id="696763"/>
    <lineage>
        <taxon>Bacteria</taxon>
        <taxon>Bacillati</taxon>
        <taxon>Actinomycetota</taxon>
        <taxon>Actinomycetes</taxon>
        <taxon>Propionibacteriales</taxon>
        <taxon>Nocardioidaceae</taxon>
        <taxon>Thermasporomyces</taxon>
    </lineage>
</organism>
<sequence>MLAGALDASGRWIVATDQALHLPLRAGSDAVPSEQPQAGALPTPSAARGGERRGDSETPAYRRIAWEQIERAEWDRDTDLLRIVETAPLGQRMPVWSLRFQRADDRFLRLIRERITASVVVDRRVPIRGRHGVRVIARRAAQVDAELVWAVAFDEELDPSDPEILAAAEEALAAVRAEVEP</sequence>
<accession>A0A3D9V7R5</accession>
<name>A0A3D9V7R5_THECX</name>
<evidence type="ECO:0000313" key="3">
    <source>
        <dbReference type="Proteomes" id="UP000256485"/>
    </source>
</evidence>